<feature type="compositionally biased region" description="Pro residues" evidence="1">
    <location>
        <begin position="120"/>
        <end position="130"/>
    </location>
</feature>
<reference evidence="2" key="1">
    <citation type="submission" date="2021-01" db="EMBL/GenBank/DDBJ databases">
        <authorList>
            <person name="Corre E."/>
            <person name="Pelletier E."/>
            <person name="Niang G."/>
            <person name="Scheremetjew M."/>
            <person name="Finn R."/>
            <person name="Kale V."/>
            <person name="Holt S."/>
            <person name="Cochrane G."/>
            <person name="Meng A."/>
            <person name="Brown T."/>
            <person name="Cohen L."/>
        </authorList>
    </citation>
    <scope>NUCLEOTIDE SEQUENCE</scope>
    <source>
        <strain evidence="2">CCMP644</strain>
    </source>
</reference>
<protein>
    <recommendedName>
        <fullName evidence="3">Reverse transcriptase domain-containing protein</fullName>
    </recommendedName>
</protein>
<evidence type="ECO:0000256" key="1">
    <source>
        <dbReference type="SAM" id="MobiDB-lite"/>
    </source>
</evidence>
<evidence type="ECO:0000313" key="2">
    <source>
        <dbReference type="EMBL" id="CAD8979253.1"/>
    </source>
</evidence>
<proteinExistence type="predicted"/>
<name>A0A6U2E1U6_HEMAN</name>
<gene>
    <name evidence="2" type="ORF">HAND00432_LOCUS30263</name>
</gene>
<evidence type="ECO:0008006" key="3">
    <source>
        <dbReference type="Google" id="ProtNLM"/>
    </source>
</evidence>
<dbReference type="AlphaFoldDB" id="A0A6U2E1U6"/>
<dbReference type="EMBL" id="HBFX01050254">
    <property type="protein sequence ID" value="CAD8979253.1"/>
    <property type="molecule type" value="Transcribed_RNA"/>
</dbReference>
<feature type="region of interest" description="Disordered" evidence="1">
    <location>
        <begin position="105"/>
        <end position="153"/>
    </location>
</feature>
<sequence length="161" mass="17011">MIDTHGNLQTVPCTFGVQQSFVQGAVLFNIALHAVVGQKMRAHNDVIALLHADNITFVGPVSACLLAAQELGTVLQEGSLRLNPAATSQPHGVHGLCGEVHARGRRGRPLGGTPSTSLCTPPPPTTPFPPLAADQRRRPMGRPSQGHHGLLRPLACPRLPL</sequence>
<accession>A0A6U2E1U6</accession>
<organism evidence="2">
    <name type="scientific">Hemiselmis andersenii</name>
    <name type="common">Cryptophyte alga</name>
    <dbReference type="NCBI Taxonomy" id="464988"/>
    <lineage>
        <taxon>Eukaryota</taxon>
        <taxon>Cryptophyceae</taxon>
        <taxon>Cryptomonadales</taxon>
        <taxon>Hemiselmidaceae</taxon>
        <taxon>Hemiselmis</taxon>
    </lineage>
</organism>